<dbReference type="PROSITE" id="PS50842">
    <property type="entry name" value="EXPANSIN_EG45"/>
    <property type="match status" value="1"/>
</dbReference>
<dbReference type="Proteomes" id="UP001189429">
    <property type="component" value="Unassembled WGS sequence"/>
</dbReference>
<dbReference type="InterPro" id="IPR036908">
    <property type="entry name" value="RlpA-like_sf"/>
</dbReference>
<feature type="compositionally biased region" description="Basic residues" evidence="1">
    <location>
        <begin position="424"/>
        <end position="438"/>
    </location>
</feature>
<feature type="compositionally biased region" description="Basic and acidic residues" evidence="1">
    <location>
        <begin position="323"/>
        <end position="335"/>
    </location>
</feature>
<name>A0ABN9XFF9_9DINO</name>
<feature type="compositionally biased region" description="Low complexity" evidence="1">
    <location>
        <begin position="239"/>
        <end position="259"/>
    </location>
</feature>
<sequence length="438" mass="46096">MKDPISSTTGTVLSPYLMQGLHCSIGTESPAYGNGERCGACYRVRSTSNDGWTGDSVVPGTMSEAVVTVSTSGITGAGRFDCFPEAFEAITGAATGEFAIEFEEVECEAIQSPPSVTSLEEENAHFCKLVFNNIGGWGTLLSVKGCLGEGTSNCREMQRLSGQAWQGCPTGAGEAMTFFLTQQDPSGQGTETVECACPGGWPWERGRSCTCGGANFRGATTTETTTAPPPPPTPCWRLAGSRPRGAGARAPPSSAARAATRPRRRPRRAPPPTPPGPSSRGPRGGARRWRPPPPRRSPPCEPLRSPLAVTGRRPGGCSGVRVCEPRRGDGDRPNDARSGCRCLGAFFGVGPGGSRPHGPILGPQTADKLGRLRLGRARAARRRRWRSRRGPPRGGGTQGAPTYPPRGGGRASSGAHRSSTASARRARGPQRSARLQRL</sequence>
<proteinExistence type="predicted"/>
<accession>A0ABN9XFF9</accession>
<comment type="caution">
    <text evidence="3">The sequence shown here is derived from an EMBL/GenBank/DDBJ whole genome shotgun (WGS) entry which is preliminary data.</text>
</comment>
<organism evidence="3 4">
    <name type="scientific">Prorocentrum cordatum</name>
    <dbReference type="NCBI Taxonomy" id="2364126"/>
    <lineage>
        <taxon>Eukaryota</taxon>
        <taxon>Sar</taxon>
        <taxon>Alveolata</taxon>
        <taxon>Dinophyceae</taxon>
        <taxon>Prorocentrales</taxon>
        <taxon>Prorocentraceae</taxon>
        <taxon>Prorocentrum</taxon>
    </lineage>
</organism>
<dbReference type="Gene3D" id="2.40.40.10">
    <property type="entry name" value="RlpA-like domain"/>
    <property type="match status" value="1"/>
</dbReference>
<evidence type="ECO:0000259" key="2">
    <source>
        <dbReference type="PROSITE" id="PS50842"/>
    </source>
</evidence>
<feature type="compositionally biased region" description="Basic residues" evidence="1">
    <location>
        <begin position="371"/>
        <end position="391"/>
    </location>
</feature>
<dbReference type="CDD" id="cd22271">
    <property type="entry name" value="DPBB_EXP_N-like"/>
    <property type="match status" value="1"/>
</dbReference>
<dbReference type="SUPFAM" id="SSF50685">
    <property type="entry name" value="Barwin-like endoglucanases"/>
    <property type="match status" value="1"/>
</dbReference>
<reference evidence="3" key="1">
    <citation type="submission" date="2023-10" db="EMBL/GenBank/DDBJ databases">
        <authorList>
            <person name="Chen Y."/>
            <person name="Shah S."/>
            <person name="Dougan E. K."/>
            <person name="Thang M."/>
            <person name="Chan C."/>
        </authorList>
    </citation>
    <scope>NUCLEOTIDE SEQUENCE [LARGE SCALE GENOMIC DNA]</scope>
</reference>
<feature type="compositionally biased region" description="Pro residues" evidence="1">
    <location>
        <begin position="291"/>
        <end position="301"/>
    </location>
</feature>
<evidence type="ECO:0000256" key="1">
    <source>
        <dbReference type="SAM" id="MobiDB-lite"/>
    </source>
</evidence>
<dbReference type="InterPro" id="IPR007112">
    <property type="entry name" value="Expansin/allergen_DPBB_dom"/>
</dbReference>
<dbReference type="EMBL" id="CAUYUJ010020386">
    <property type="protein sequence ID" value="CAK0897794.1"/>
    <property type="molecule type" value="Genomic_DNA"/>
</dbReference>
<feature type="domain" description="Expansin-like EG45" evidence="2">
    <location>
        <begin position="32"/>
        <end position="112"/>
    </location>
</feature>
<evidence type="ECO:0000313" key="4">
    <source>
        <dbReference type="Proteomes" id="UP001189429"/>
    </source>
</evidence>
<feature type="region of interest" description="Disordered" evidence="1">
    <location>
        <begin position="354"/>
        <end position="438"/>
    </location>
</feature>
<protein>
    <recommendedName>
        <fullName evidence="2">Expansin-like EG45 domain-containing protein</fullName>
    </recommendedName>
</protein>
<evidence type="ECO:0000313" key="3">
    <source>
        <dbReference type="EMBL" id="CAK0897794.1"/>
    </source>
</evidence>
<feature type="region of interest" description="Disordered" evidence="1">
    <location>
        <begin position="220"/>
        <end position="337"/>
    </location>
</feature>
<gene>
    <name evidence="3" type="ORF">PCOR1329_LOCUS75866</name>
</gene>
<keyword evidence="4" id="KW-1185">Reference proteome</keyword>
<feature type="compositionally biased region" description="Low complexity" evidence="1">
    <location>
        <begin position="412"/>
        <end position="423"/>
    </location>
</feature>